<keyword evidence="2" id="KW-0812">Transmembrane</keyword>
<keyword evidence="1" id="KW-0863">Zinc-finger</keyword>
<evidence type="ECO:0000256" key="1">
    <source>
        <dbReference type="PROSITE-ProRule" id="PRU00175"/>
    </source>
</evidence>
<dbReference type="SMART" id="SM00184">
    <property type="entry name" value="RING"/>
    <property type="match status" value="1"/>
</dbReference>
<evidence type="ECO:0000259" key="3">
    <source>
        <dbReference type="PROSITE" id="PS50089"/>
    </source>
</evidence>
<gene>
    <name evidence="4" type="ORF">LITE_LOCUS15136</name>
</gene>
<keyword evidence="1" id="KW-0479">Metal-binding</keyword>
<evidence type="ECO:0000256" key="2">
    <source>
        <dbReference type="SAM" id="Phobius"/>
    </source>
</evidence>
<dbReference type="AlphaFoldDB" id="A0AAV0JN56"/>
<dbReference type="Proteomes" id="UP001154282">
    <property type="component" value="Unassembled WGS sequence"/>
</dbReference>
<reference evidence="4" key="1">
    <citation type="submission" date="2022-08" db="EMBL/GenBank/DDBJ databases">
        <authorList>
            <person name="Gutierrez-Valencia J."/>
        </authorList>
    </citation>
    <scope>NUCLEOTIDE SEQUENCE</scope>
</reference>
<dbReference type="PROSITE" id="PS50089">
    <property type="entry name" value="ZF_RING_2"/>
    <property type="match status" value="1"/>
</dbReference>
<dbReference type="SUPFAM" id="SSF57850">
    <property type="entry name" value="RING/U-box"/>
    <property type="match status" value="1"/>
</dbReference>
<feature type="domain" description="RING-type" evidence="3">
    <location>
        <begin position="114"/>
        <end position="156"/>
    </location>
</feature>
<evidence type="ECO:0000313" key="4">
    <source>
        <dbReference type="EMBL" id="CAI0411382.1"/>
    </source>
</evidence>
<keyword evidence="2" id="KW-1133">Transmembrane helix</keyword>
<dbReference type="GO" id="GO:0008270">
    <property type="term" value="F:zinc ion binding"/>
    <property type="evidence" value="ECO:0007669"/>
    <property type="project" value="UniProtKB-KW"/>
</dbReference>
<dbReference type="EMBL" id="CAMGYJ010000005">
    <property type="protein sequence ID" value="CAI0411382.1"/>
    <property type="molecule type" value="Genomic_DNA"/>
</dbReference>
<sequence length="196" mass="20836">MSSPGGMNGNNNNDDFNTKIAILLVGVGSAALVVTIYHCIAVGWCNRNNWGRVGGGGGLGNQQGAGGRRQQQTRRFMAEVLEGHSSIESSTAELIPAYKFYKGMGLMKEDGGTCAICLCEFEEGEELKTLPECVHSFHVGCIDMWLYSHSNCPMCRTDAAPSPLVSIQGGGDVVGDEERNLGVTLEGIIVHSAPSQ</sequence>
<keyword evidence="5" id="KW-1185">Reference proteome</keyword>
<protein>
    <recommendedName>
        <fullName evidence="3">RING-type domain-containing protein</fullName>
    </recommendedName>
</protein>
<dbReference type="InterPro" id="IPR001841">
    <property type="entry name" value="Znf_RING"/>
</dbReference>
<organism evidence="4 5">
    <name type="scientific">Linum tenue</name>
    <dbReference type="NCBI Taxonomy" id="586396"/>
    <lineage>
        <taxon>Eukaryota</taxon>
        <taxon>Viridiplantae</taxon>
        <taxon>Streptophyta</taxon>
        <taxon>Embryophyta</taxon>
        <taxon>Tracheophyta</taxon>
        <taxon>Spermatophyta</taxon>
        <taxon>Magnoliopsida</taxon>
        <taxon>eudicotyledons</taxon>
        <taxon>Gunneridae</taxon>
        <taxon>Pentapetalae</taxon>
        <taxon>rosids</taxon>
        <taxon>fabids</taxon>
        <taxon>Malpighiales</taxon>
        <taxon>Linaceae</taxon>
        <taxon>Linum</taxon>
    </lineage>
</organism>
<dbReference type="Pfam" id="PF13639">
    <property type="entry name" value="zf-RING_2"/>
    <property type="match status" value="1"/>
</dbReference>
<dbReference type="PANTHER" id="PTHR45676:SF177">
    <property type="entry name" value="RING-TYPE E3 UBIQUITIN TRANSFERASE"/>
    <property type="match status" value="1"/>
</dbReference>
<dbReference type="PANTHER" id="PTHR45676">
    <property type="entry name" value="RING-H2 FINGER PROTEIN ATL51-RELATED"/>
    <property type="match status" value="1"/>
</dbReference>
<feature type="transmembrane region" description="Helical" evidence="2">
    <location>
        <begin position="20"/>
        <end position="44"/>
    </location>
</feature>
<dbReference type="Gene3D" id="3.30.40.10">
    <property type="entry name" value="Zinc/RING finger domain, C3HC4 (zinc finger)"/>
    <property type="match status" value="1"/>
</dbReference>
<accession>A0AAV0JN56</accession>
<proteinExistence type="predicted"/>
<evidence type="ECO:0000313" key="5">
    <source>
        <dbReference type="Proteomes" id="UP001154282"/>
    </source>
</evidence>
<comment type="caution">
    <text evidence="4">The sequence shown here is derived from an EMBL/GenBank/DDBJ whole genome shotgun (WGS) entry which is preliminary data.</text>
</comment>
<dbReference type="GO" id="GO:0016567">
    <property type="term" value="P:protein ubiquitination"/>
    <property type="evidence" value="ECO:0007669"/>
    <property type="project" value="TreeGrafter"/>
</dbReference>
<dbReference type="CDD" id="cd16461">
    <property type="entry name" value="RING-H2_EL5-like"/>
    <property type="match status" value="1"/>
</dbReference>
<keyword evidence="2" id="KW-0472">Membrane</keyword>
<name>A0AAV0JN56_9ROSI</name>
<dbReference type="InterPro" id="IPR013083">
    <property type="entry name" value="Znf_RING/FYVE/PHD"/>
</dbReference>
<keyword evidence="1" id="KW-0862">Zinc</keyword>